<keyword evidence="5 7" id="KW-1133">Transmembrane helix</keyword>
<evidence type="ECO:0000313" key="8">
    <source>
        <dbReference type="EMBL" id="CCF83409.1"/>
    </source>
</evidence>
<evidence type="ECO:0000256" key="1">
    <source>
        <dbReference type="ARBA" id="ARBA00004651"/>
    </source>
</evidence>
<comment type="similarity">
    <text evidence="2">Belongs to the NrfD family.</text>
</comment>
<gene>
    <name evidence="8" type="ORF">NITHO_2280002</name>
</gene>
<dbReference type="InterPro" id="IPR005614">
    <property type="entry name" value="NrfD-like"/>
</dbReference>
<feature type="transmembrane region" description="Helical" evidence="7">
    <location>
        <begin position="298"/>
        <end position="318"/>
    </location>
</feature>
<dbReference type="Proteomes" id="UP000004221">
    <property type="component" value="Unassembled WGS sequence"/>
</dbReference>
<comment type="caution">
    <text evidence="8">The sequence shown here is derived from an EMBL/GenBank/DDBJ whole genome shotgun (WGS) entry which is preliminary data.</text>
</comment>
<feature type="transmembrane region" description="Helical" evidence="7">
    <location>
        <begin position="161"/>
        <end position="189"/>
    </location>
</feature>
<feature type="transmembrane region" description="Helical" evidence="7">
    <location>
        <begin position="268"/>
        <end position="286"/>
    </location>
</feature>
<keyword evidence="6 7" id="KW-0472">Membrane</keyword>
<evidence type="ECO:0000256" key="7">
    <source>
        <dbReference type="SAM" id="Phobius"/>
    </source>
</evidence>
<evidence type="ECO:0000256" key="4">
    <source>
        <dbReference type="ARBA" id="ARBA00022692"/>
    </source>
</evidence>
<dbReference type="PANTHER" id="PTHR34856">
    <property type="entry name" value="PROTEIN NRFD"/>
    <property type="match status" value="1"/>
</dbReference>
<proteinExistence type="inferred from homology"/>
<feature type="transmembrane region" description="Helical" evidence="7">
    <location>
        <begin position="118"/>
        <end position="140"/>
    </location>
</feature>
<dbReference type="EMBL" id="CAGS01000144">
    <property type="protein sequence ID" value="CCF83409.1"/>
    <property type="molecule type" value="Genomic_DNA"/>
</dbReference>
<name>I4EFE7_9BACT</name>
<sequence>MPMEYERKWEVRRGGGGRASDGEVPATYYGIPAIHKPHWKWMIIFYFFFGGIAGASYVIASIAQLFGRPEDRRITRAGRYISFAALIPSPILLILDLGRPERFLHMLRVLKLRSPMSVGSWGLTIFGAFSTLSALIQAADDGLFGRKTLLARILRAMPARMIGAAGTVPAFFLGAYTGVLLAATAVPIWAKNALLLGPLAVASAMSSASAALALCLSLARGTSHETLKRLERLDSITLVVELVLLTAARRNSGPVIGRPMNEGHLGRIYRFGVIGTGIGTPLALMAKSALLGRSTSRFVAALASVLTLAGGFMLRYLLVMTGRKSADDPEATFALTRARRERPEQP</sequence>
<dbReference type="AlphaFoldDB" id="I4EFE7"/>
<dbReference type="GO" id="GO:0005886">
    <property type="term" value="C:plasma membrane"/>
    <property type="evidence" value="ECO:0007669"/>
    <property type="project" value="UniProtKB-SubCell"/>
</dbReference>
<evidence type="ECO:0000256" key="2">
    <source>
        <dbReference type="ARBA" id="ARBA00008929"/>
    </source>
</evidence>
<keyword evidence="4 7" id="KW-0812">Transmembrane</keyword>
<organism evidence="8 9">
    <name type="scientific">Nitrolancea hollandica Lb</name>
    <dbReference type="NCBI Taxonomy" id="1129897"/>
    <lineage>
        <taxon>Bacteria</taxon>
        <taxon>Pseudomonadati</taxon>
        <taxon>Thermomicrobiota</taxon>
        <taxon>Thermomicrobia</taxon>
        <taxon>Sphaerobacterales</taxon>
        <taxon>Sphaerobacterineae</taxon>
        <taxon>Sphaerobacteraceae</taxon>
        <taxon>Nitrolancea</taxon>
    </lineage>
</organism>
<feature type="transmembrane region" description="Helical" evidence="7">
    <location>
        <begin position="78"/>
        <end position="98"/>
    </location>
</feature>
<evidence type="ECO:0000256" key="5">
    <source>
        <dbReference type="ARBA" id="ARBA00022989"/>
    </source>
</evidence>
<feature type="transmembrane region" description="Helical" evidence="7">
    <location>
        <begin position="195"/>
        <end position="218"/>
    </location>
</feature>
<reference evidence="8 9" key="1">
    <citation type="journal article" date="2012" name="ISME J.">
        <title>Nitrification expanded: discovery, physiology and genomics of a nitrite-oxidizing bacterium from the phylum Chloroflexi.</title>
        <authorList>
            <person name="Sorokin D.Y."/>
            <person name="Lucker S."/>
            <person name="Vejmelkova D."/>
            <person name="Kostrikina N.A."/>
            <person name="Kleerebezem R."/>
            <person name="Rijpstra W.I."/>
            <person name="Damste J.S."/>
            <person name="Le Paslier D."/>
            <person name="Muyzer G."/>
            <person name="Wagner M."/>
            <person name="van Loosdrecht M.C."/>
            <person name="Daims H."/>
        </authorList>
    </citation>
    <scope>NUCLEOTIDE SEQUENCE [LARGE SCALE GENOMIC DNA]</scope>
    <source>
        <strain evidence="9">none</strain>
    </source>
</reference>
<dbReference type="InterPro" id="IPR052049">
    <property type="entry name" value="Electron_transfer_protein"/>
</dbReference>
<keyword evidence="3" id="KW-1003">Cell membrane</keyword>
<dbReference type="Gene3D" id="1.20.1630.10">
    <property type="entry name" value="Formate dehydrogenase/DMSO reductase domain"/>
    <property type="match status" value="1"/>
</dbReference>
<dbReference type="Pfam" id="PF03916">
    <property type="entry name" value="NrfD"/>
    <property type="match status" value="1"/>
</dbReference>
<comment type="subcellular location">
    <subcellularLocation>
        <location evidence="1">Cell membrane</location>
        <topology evidence="1">Multi-pass membrane protein</topology>
    </subcellularLocation>
</comment>
<evidence type="ECO:0000256" key="3">
    <source>
        <dbReference type="ARBA" id="ARBA00022475"/>
    </source>
</evidence>
<protein>
    <submittedName>
        <fullName evidence="8">Protein NrfD</fullName>
    </submittedName>
</protein>
<evidence type="ECO:0000313" key="9">
    <source>
        <dbReference type="Proteomes" id="UP000004221"/>
    </source>
</evidence>
<evidence type="ECO:0000256" key="6">
    <source>
        <dbReference type="ARBA" id="ARBA00023136"/>
    </source>
</evidence>
<keyword evidence="9" id="KW-1185">Reference proteome</keyword>
<feature type="transmembrane region" description="Helical" evidence="7">
    <location>
        <begin position="43"/>
        <end position="66"/>
    </location>
</feature>
<accession>I4EFE7</accession>
<dbReference type="PANTHER" id="PTHR34856:SF2">
    <property type="entry name" value="PROTEIN NRFD"/>
    <property type="match status" value="1"/>
</dbReference>